<comment type="caution">
    <text evidence="7">The sequence shown here is derived from an EMBL/GenBank/DDBJ whole genome shotgun (WGS) entry which is preliminary data.</text>
</comment>
<keyword evidence="8" id="KW-1185">Reference proteome</keyword>
<dbReference type="AlphaFoldDB" id="A0AB34FNS5"/>
<dbReference type="PANTHER" id="PTHR10209">
    <property type="entry name" value="OXIDOREDUCTASE, 2OG-FE II OXYGENASE FAMILY PROTEIN"/>
    <property type="match status" value="1"/>
</dbReference>
<evidence type="ECO:0000313" key="8">
    <source>
        <dbReference type="Proteomes" id="UP001163105"/>
    </source>
</evidence>
<gene>
    <name evidence="7" type="ORF">O9K51_06818</name>
</gene>
<name>A0AB34FNS5_9HYPO</name>
<dbReference type="InterPro" id="IPR044861">
    <property type="entry name" value="IPNS-like_FE2OG_OXY"/>
</dbReference>
<evidence type="ECO:0000259" key="5">
    <source>
        <dbReference type="Pfam" id="PF03171"/>
    </source>
</evidence>
<evidence type="ECO:0000256" key="1">
    <source>
        <dbReference type="ARBA" id="ARBA00008056"/>
    </source>
</evidence>
<dbReference type="GO" id="GO:0016491">
    <property type="term" value="F:oxidoreductase activity"/>
    <property type="evidence" value="ECO:0007669"/>
    <property type="project" value="UniProtKB-KW"/>
</dbReference>
<evidence type="ECO:0000313" key="7">
    <source>
        <dbReference type="EMBL" id="KAJ6441024.1"/>
    </source>
</evidence>
<dbReference type="Gene3D" id="2.60.120.330">
    <property type="entry name" value="B-lactam Antibiotic, Isopenicillin N Synthase, Chain"/>
    <property type="match status" value="1"/>
</dbReference>
<keyword evidence="4" id="KW-0408">Iron</keyword>
<dbReference type="InterPro" id="IPR026992">
    <property type="entry name" value="DIOX_N"/>
</dbReference>
<protein>
    <submittedName>
        <fullName evidence="7">Acyl-CoA N-acyltransferase</fullName>
    </submittedName>
</protein>
<proteinExistence type="inferred from homology"/>
<keyword evidence="3" id="KW-0560">Oxidoreductase</keyword>
<feature type="domain" description="Isopenicillin N synthase-like Fe(2+) 2OG dioxygenase" evidence="5">
    <location>
        <begin position="193"/>
        <end position="266"/>
    </location>
</feature>
<dbReference type="SUPFAM" id="SSF51197">
    <property type="entry name" value="Clavaminate synthase-like"/>
    <property type="match status" value="1"/>
</dbReference>
<dbReference type="EMBL" id="JAQHRD010000005">
    <property type="protein sequence ID" value="KAJ6441024.1"/>
    <property type="molecule type" value="Genomic_DNA"/>
</dbReference>
<sequence length="270" mass="29442">MPAAANTTQHSDFVPTVDISPFLRDPSSPLVDGIVDEVRRACVKTGFFQITGHGVPHDILARLFDASKKFFALPVEEKTRLDARKQIGRRGYDVLESQSYHVDTPADLKEGFYVGHDLSPDNPAVQARRFYMGPNVWPDQTLLGSYDFREPVEKYFAVVNDLALKVLNLIALTLPYGPTVFSDFSYGDVVAALRLLRYPPAPAIDGNGGQLGAGEHSDFSAITLLVQDGNPGLEVLDAETNKFVPVAATPTALIVNVGDMLSVLTRLANK</sequence>
<accession>A0AB34FNS5</accession>
<dbReference type="GO" id="GO:0046872">
    <property type="term" value="F:metal ion binding"/>
    <property type="evidence" value="ECO:0007669"/>
    <property type="project" value="UniProtKB-KW"/>
</dbReference>
<dbReference type="Pfam" id="PF03171">
    <property type="entry name" value="2OG-FeII_Oxy"/>
    <property type="match status" value="1"/>
</dbReference>
<organism evidence="7 8">
    <name type="scientific">Purpureocillium lavendulum</name>
    <dbReference type="NCBI Taxonomy" id="1247861"/>
    <lineage>
        <taxon>Eukaryota</taxon>
        <taxon>Fungi</taxon>
        <taxon>Dikarya</taxon>
        <taxon>Ascomycota</taxon>
        <taxon>Pezizomycotina</taxon>
        <taxon>Sordariomycetes</taxon>
        <taxon>Hypocreomycetidae</taxon>
        <taxon>Hypocreales</taxon>
        <taxon>Ophiocordycipitaceae</taxon>
        <taxon>Purpureocillium</taxon>
    </lineage>
</organism>
<dbReference type="Proteomes" id="UP001163105">
    <property type="component" value="Unassembled WGS sequence"/>
</dbReference>
<comment type="similarity">
    <text evidence="1">Belongs to the iron/ascorbate-dependent oxidoreductase family.</text>
</comment>
<evidence type="ECO:0000259" key="6">
    <source>
        <dbReference type="Pfam" id="PF14226"/>
    </source>
</evidence>
<reference evidence="7" key="1">
    <citation type="submission" date="2023-01" db="EMBL/GenBank/DDBJ databases">
        <title>The growth and conidiation of Purpureocillium lavendulum are regulated by nitrogen source and histone H3K14 acetylation.</title>
        <authorList>
            <person name="Tang P."/>
            <person name="Han J."/>
            <person name="Zhang C."/>
            <person name="Tang P."/>
            <person name="Qi F."/>
            <person name="Zhang K."/>
            <person name="Liang L."/>
        </authorList>
    </citation>
    <scope>NUCLEOTIDE SEQUENCE</scope>
    <source>
        <strain evidence="7">YMF1.00683</strain>
    </source>
</reference>
<feature type="domain" description="Non-haem dioxygenase N-terminal" evidence="6">
    <location>
        <begin position="14"/>
        <end position="140"/>
    </location>
</feature>
<dbReference type="InterPro" id="IPR027443">
    <property type="entry name" value="IPNS-like_sf"/>
</dbReference>
<keyword evidence="2" id="KW-0479">Metal-binding</keyword>
<evidence type="ECO:0000256" key="2">
    <source>
        <dbReference type="ARBA" id="ARBA00022723"/>
    </source>
</evidence>
<dbReference type="Pfam" id="PF14226">
    <property type="entry name" value="DIOX_N"/>
    <property type="match status" value="1"/>
</dbReference>
<evidence type="ECO:0000256" key="4">
    <source>
        <dbReference type="ARBA" id="ARBA00023004"/>
    </source>
</evidence>
<evidence type="ECO:0000256" key="3">
    <source>
        <dbReference type="ARBA" id="ARBA00023002"/>
    </source>
</evidence>
<dbReference type="PANTHER" id="PTHR10209:SF867">
    <property type="entry name" value="2-OXOGLUTARATE (2OG) AND FE(II)-DEPENDENT OXYGENASE SUPERFAMILY PROTEIN"/>
    <property type="match status" value="1"/>
</dbReference>